<dbReference type="InterPro" id="IPR004564">
    <property type="entry name" value="OM_lipoprot_carrier_LolA-like"/>
</dbReference>
<sequence length="204" mass="21933">MSFSTNLARALAPIAIVAAAVPAQAQTNDIAKVEAHLAAVQSMTANFRQTDAKGRSDSGTLQLKRPGQIRFQYQGGDLLLVGTGGKLWFLDYSVGQANSWSLNKTPLGILLGANPDIGRIAKIVPQSDPRILVVRARDARRPEFGTLILAFARNPSAPGGLMLEGWTAIDAQNKRTTIKLDNQRYNVAVSDGAFSFKMPTKRGS</sequence>
<evidence type="ECO:0000256" key="2">
    <source>
        <dbReference type="SAM" id="SignalP"/>
    </source>
</evidence>
<reference evidence="3 4" key="1">
    <citation type="submission" date="2022-03" db="EMBL/GenBank/DDBJ databases">
        <authorList>
            <person name="Jo J.-H."/>
            <person name="Im W.-T."/>
        </authorList>
    </citation>
    <scope>NUCLEOTIDE SEQUENCE [LARGE SCALE GENOMIC DNA]</scope>
    <source>
        <strain evidence="3 4">SM33</strain>
    </source>
</reference>
<dbReference type="Proteomes" id="UP001203058">
    <property type="component" value="Unassembled WGS sequence"/>
</dbReference>
<dbReference type="PANTHER" id="PTHR35869:SF1">
    <property type="entry name" value="OUTER-MEMBRANE LIPOPROTEIN CARRIER PROTEIN"/>
    <property type="match status" value="1"/>
</dbReference>
<feature type="signal peptide" evidence="2">
    <location>
        <begin position="1"/>
        <end position="25"/>
    </location>
</feature>
<dbReference type="CDD" id="cd16325">
    <property type="entry name" value="LolA"/>
    <property type="match status" value="1"/>
</dbReference>
<evidence type="ECO:0000256" key="1">
    <source>
        <dbReference type="ARBA" id="ARBA00022729"/>
    </source>
</evidence>
<protein>
    <submittedName>
        <fullName evidence="3">Outer membrane lipoprotein carrier protein LolA</fullName>
    </submittedName>
</protein>
<keyword evidence="3" id="KW-0449">Lipoprotein</keyword>
<accession>A0ABS9VPM5</accession>
<name>A0ABS9VPM5_9SPHN</name>
<dbReference type="RefSeq" id="WP_241447804.1">
    <property type="nucleotide sequence ID" value="NZ_JAKZHW010000002.1"/>
</dbReference>
<organism evidence="3 4">
    <name type="scientific">Sphingomonas telluris</name>
    <dbReference type="NCBI Taxonomy" id="2907998"/>
    <lineage>
        <taxon>Bacteria</taxon>
        <taxon>Pseudomonadati</taxon>
        <taxon>Pseudomonadota</taxon>
        <taxon>Alphaproteobacteria</taxon>
        <taxon>Sphingomonadales</taxon>
        <taxon>Sphingomonadaceae</taxon>
        <taxon>Sphingomonas</taxon>
    </lineage>
</organism>
<dbReference type="Pfam" id="PF03548">
    <property type="entry name" value="LolA"/>
    <property type="match status" value="1"/>
</dbReference>
<feature type="chain" id="PRO_5045877400" evidence="2">
    <location>
        <begin position="26"/>
        <end position="204"/>
    </location>
</feature>
<keyword evidence="1 2" id="KW-0732">Signal</keyword>
<proteinExistence type="predicted"/>
<dbReference type="Gene3D" id="2.50.20.10">
    <property type="entry name" value="Lipoprotein localisation LolA/LolB/LppX"/>
    <property type="match status" value="1"/>
</dbReference>
<keyword evidence="4" id="KW-1185">Reference proteome</keyword>
<comment type="caution">
    <text evidence="3">The sequence shown here is derived from an EMBL/GenBank/DDBJ whole genome shotgun (WGS) entry which is preliminary data.</text>
</comment>
<evidence type="ECO:0000313" key="4">
    <source>
        <dbReference type="Proteomes" id="UP001203058"/>
    </source>
</evidence>
<dbReference type="SUPFAM" id="SSF89392">
    <property type="entry name" value="Prokaryotic lipoproteins and lipoprotein localization factors"/>
    <property type="match status" value="1"/>
</dbReference>
<dbReference type="EMBL" id="JAKZHW010000002">
    <property type="protein sequence ID" value="MCH8616925.1"/>
    <property type="molecule type" value="Genomic_DNA"/>
</dbReference>
<gene>
    <name evidence="3" type="ORF">LZ016_12560</name>
</gene>
<dbReference type="InterPro" id="IPR029046">
    <property type="entry name" value="LolA/LolB/LppX"/>
</dbReference>
<dbReference type="PANTHER" id="PTHR35869">
    <property type="entry name" value="OUTER-MEMBRANE LIPOPROTEIN CARRIER PROTEIN"/>
    <property type="match status" value="1"/>
</dbReference>
<evidence type="ECO:0000313" key="3">
    <source>
        <dbReference type="EMBL" id="MCH8616925.1"/>
    </source>
</evidence>